<keyword evidence="2" id="KW-1185">Reference proteome</keyword>
<protein>
    <submittedName>
        <fullName evidence="1">Uncharacterized protein</fullName>
    </submittedName>
</protein>
<sequence>MIQYHNTILHGSQKILFYIGWDTNYTKQKNTRISKDNCKKTSSYWRSTINKLAEHIHLIRRNDTSLVLAASENGRPHKFECATDCSVSVSINNPFPVEEIPTNRKEQ</sequence>
<dbReference type="AlphaFoldDB" id="A0AAV4MPL3"/>
<gene>
    <name evidence="1" type="ORF">CEXT_522681</name>
</gene>
<reference evidence="1 2" key="1">
    <citation type="submission" date="2021-06" db="EMBL/GenBank/DDBJ databases">
        <title>Caerostris extrusa draft genome.</title>
        <authorList>
            <person name="Kono N."/>
            <person name="Arakawa K."/>
        </authorList>
    </citation>
    <scope>NUCLEOTIDE SEQUENCE [LARGE SCALE GENOMIC DNA]</scope>
</reference>
<dbReference type="Proteomes" id="UP001054945">
    <property type="component" value="Unassembled WGS sequence"/>
</dbReference>
<organism evidence="1 2">
    <name type="scientific">Caerostris extrusa</name>
    <name type="common">Bark spider</name>
    <name type="synonym">Caerostris bankana</name>
    <dbReference type="NCBI Taxonomy" id="172846"/>
    <lineage>
        <taxon>Eukaryota</taxon>
        <taxon>Metazoa</taxon>
        <taxon>Ecdysozoa</taxon>
        <taxon>Arthropoda</taxon>
        <taxon>Chelicerata</taxon>
        <taxon>Arachnida</taxon>
        <taxon>Araneae</taxon>
        <taxon>Araneomorphae</taxon>
        <taxon>Entelegynae</taxon>
        <taxon>Araneoidea</taxon>
        <taxon>Araneidae</taxon>
        <taxon>Caerostris</taxon>
    </lineage>
</organism>
<dbReference type="EMBL" id="BPLR01002458">
    <property type="protein sequence ID" value="GIX73956.1"/>
    <property type="molecule type" value="Genomic_DNA"/>
</dbReference>
<evidence type="ECO:0000313" key="2">
    <source>
        <dbReference type="Proteomes" id="UP001054945"/>
    </source>
</evidence>
<name>A0AAV4MPL3_CAEEX</name>
<evidence type="ECO:0000313" key="1">
    <source>
        <dbReference type="EMBL" id="GIX73956.1"/>
    </source>
</evidence>
<comment type="caution">
    <text evidence="1">The sequence shown here is derived from an EMBL/GenBank/DDBJ whole genome shotgun (WGS) entry which is preliminary data.</text>
</comment>
<accession>A0AAV4MPL3</accession>
<proteinExistence type="predicted"/>